<dbReference type="Gene3D" id="3.30.300.30">
    <property type="match status" value="1"/>
</dbReference>
<evidence type="ECO:0000313" key="9">
    <source>
        <dbReference type="Proteomes" id="UP000694865"/>
    </source>
</evidence>
<keyword evidence="2" id="KW-0436">Ligase</keyword>
<dbReference type="SUPFAM" id="SSF56801">
    <property type="entry name" value="Acetyl-CoA synthetase-like"/>
    <property type="match status" value="1"/>
</dbReference>
<comment type="similarity">
    <text evidence="1">Belongs to the ATP-dependent AMP-binding enzyme family.</text>
</comment>
<evidence type="ECO:0000256" key="5">
    <source>
        <dbReference type="ARBA" id="ARBA00036527"/>
    </source>
</evidence>
<dbReference type="InterPro" id="IPR045851">
    <property type="entry name" value="AMP-bd_C_sf"/>
</dbReference>
<dbReference type="Gene3D" id="3.40.50.980">
    <property type="match status" value="2"/>
</dbReference>
<organism evidence="9 10">
    <name type="scientific">Saccoglossus kowalevskii</name>
    <name type="common">Acorn worm</name>
    <dbReference type="NCBI Taxonomy" id="10224"/>
    <lineage>
        <taxon>Eukaryota</taxon>
        <taxon>Metazoa</taxon>
        <taxon>Hemichordata</taxon>
        <taxon>Enteropneusta</taxon>
        <taxon>Harrimaniidae</taxon>
        <taxon>Saccoglossus</taxon>
    </lineage>
</organism>
<dbReference type="PROSITE" id="PS00455">
    <property type="entry name" value="AMP_BINDING"/>
    <property type="match status" value="1"/>
</dbReference>
<accession>A0ABM0M1X8</accession>
<dbReference type="InterPro" id="IPR000873">
    <property type="entry name" value="AMP-dep_synth/lig_dom"/>
</dbReference>
<dbReference type="RefSeq" id="XP_006814019.1">
    <property type="nucleotide sequence ID" value="XM_006813956.1"/>
</dbReference>
<keyword evidence="4" id="KW-0067">ATP-binding</keyword>
<protein>
    <recommendedName>
        <fullName evidence="6">Long-chain-fatty-acid--CoA ligase</fullName>
    </recommendedName>
</protein>
<dbReference type="GeneID" id="100372265"/>
<reference evidence="10" key="1">
    <citation type="submission" date="2025-08" db="UniProtKB">
        <authorList>
            <consortium name="RefSeq"/>
        </authorList>
    </citation>
    <scope>IDENTIFICATION</scope>
    <source>
        <tissue evidence="10">Testes</tissue>
    </source>
</reference>
<evidence type="ECO:0000256" key="4">
    <source>
        <dbReference type="ARBA" id="ARBA00022840"/>
    </source>
</evidence>
<evidence type="ECO:0000259" key="8">
    <source>
        <dbReference type="Pfam" id="PF00501"/>
    </source>
</evidence>
<evidence type="ECO:0000256" key="6">
    <source>
        <dbReference type="ARBA" id="ARBA00041297"/>
    </source>
</evidence>
<evidence type="ECO:0000256" key="3">
    <source>
        <dbReference type="ARBA" id="ARBA00022741"/>
    </source>
</evidence>
<keyword evidence="9" id="KW-1185">Reference proteome</keyword>
<evidence type="ECO:0000313" key="10">
    <source>
        <dbReference type="RefSeq" id="XP_006814019.1"/>
    </source>
</evidence>
<gene>
    <name evidence="10" type="primary">LOC100372265</name>
</gene>
<keyword evidence="3" id="KW-0547">Nucleotide-binding</keyword>
<dbReference type="PANTHER" id="PTHR43107:SF15">
    <property type="entry name" value="FATTY ACID TRANSPORT PROTEIN 3, ISOFORM A"/>
    <property type="match status" value="1"/>
</dbReference>
<feature type="domain" description="AMP-dependent synthetase/ligase" evidence="8">
    <location>
        <begin position="59"/>
        <end position="256"/>
    </location>
</feature>
<dbReference type="Pfam" id="PF00501">
    <property type="entry name" value="AMP-binding"/>
    <property type="match status" value="1"/>
</dbReference>
<proteinExistence type="inferred from homology"/>
<sequence>MEGNSLMPLRISNRNSKNRYDYTASGITETTRYLLFILIPILQKCSPLPPPVIANRCFTDRLFYIYTSGTTGLPKAAIITHARFVYMAYGMNRCFWMNSDDIIYCPLPLYHSAGGIVGIGQTIVSGITVVIRKKFSASQFWDDCITYNCTIIQYIGEICRYLKVQPVKAVEKQHKVRMAVGNGLRPQIWEEFVTRFNIPKIAEFYGSTEGNANIVNTNNKPGAVGFNSRIAPWAYPIKLVRVNEDTGEVIRDPRTGLCIICEPGVEGRCGMAAVVDKHHTLDLVALANNLKKQLPSYARPLFIRLVESVDTTGTFKIKKTELRKESFNPNVVKDKLYFSNSKTGEYQLINAQVYSDICNGKVRL</sequence>
<evidence type="ECO:0000256" key="7">
    <source>
        <dbReference type="ARBA" id="ARBA00048666"/>
    </source>
</evidence>
<comment type="catalytic activity">
    <reaction evidence="5">
        <text>a very long-chain fatty acid + ATP + CoA = a very long-chain fatty acyl-CoA + AMP + diphosphate</text>
        <dbReference type="Rhea" id="RHEA:54536"/>
        <dbReference type="ChEBI" id="CHEBI:30616"/>
        <dbReference type="ChEBI" id="CHEBI:33019"/>
        <dbReference type="ChEBI" id="CHEBI:57287"/>
        <dbReference type="ChEBI" id="CHEBI:58950"/>
        <dbReference type="ChEBI" id="CHEBI:138261"/>
        <dbReference type="ChEBI" id="CHEBI:456215"/>
    </reaction>
    <physiologicalReaction direction="left-to-right" evidence="5">
        <dbReference type="Rhea" id="RHEA:54537"/>
    </physiologicalReaction>
</comment>
<dbReference type="Proteomes" id="UP000694865">
    <property type="component" value="Unplaced"/>
</dbReference>
<dbReference type="InterPro" id="IPR020845">
    <property type="entry name" value="AMP-binding_CS"/>
</dbReference>
<comment type="catalytic activity">
    <reaction evidence="7">
        <text>tetracosanoate + ATP + CoA = tetracosanoyl-CoA + AMP + diphosphate</text>
        <dbReference type="Rhea" id="RHEA:33639"/>
        <dbReference type="ChEBI" id="CHEBI:30616"/>
        <dbReference type="ChEBI" id="CHEBI:31014"/>
        <dbReference type="ChEBI" id="CHEBI:33019"/>
        <dbReference type="ChEBI" id="CHEBI:57287"/>
        <dbReference type="ChEBI" id="CHEBI:65052"/>
        <dbReference type="ChEBI" id="CHEBI:456215"/>
    </reaction>
    <physiologicalReaction direction="left-to-right" evidence="7">
        <dbReference type="Rhea" id="RHEA:33640"/>
    </physiologicalReaction>
</comment>
<dbReference type="PANTHER" id="PTHR43107">
    <property type="entry name" value="LONG-CHAIN FATTY ACID TRANSPORT PROTEIN"/>
    <property type="match status" value="1"/>
</dbReference>
<name>A0ABM0M1X8_SACKO</name>
<evidence type="ECO:0000256" key="1">
    <source>
        <dbReference type="ARBA" id="ARBA00006432"/>
    </source>
</evidence>
<evidence type="ECO:0000256" key="2">
    <source>
        <dbReference type="ARBA" id="ARBA00022598"/>
    </source>
</evidence>